<evidence type="ECO:0000256" key="1">
    <source>
        <dbReference type="SAM" id="MobiDB-lite"/>
    </source>
</evidence>
<feature type="chain" id="PRO_5046761478" evidence="2">
    <location>
        <begin position="28"/>
        <end position="388"/>
    </location>
</feature>
<dbReference type="InterPro" id="IPR012938">
    <property type="entry name" value="Glc/Sorbosone_DH"/>
</dbReference>
<evidence type="ECO:0000313" key="4">
    <source>
        <dbReference type="EMBL" id="UUI74375.1"/>
    </source>
</evidence>
<reference evidence="4 5" key="1">
    <citation type="submission" date="2022-07" db="EMBL/GenBank/DDBJ databases">
        <title>Novel species in genus cellulomonas.</title>
        <authorList>
            <person name="Ye L."/>
        </authorList>
    </citation>
    <scope>NUCLEOTIDE SEQUENCE [LARGE SCALE GENOMIC DNA]</scope>
    <source>
        <strain evidence="5">zg-Y338</strain>
    </source>
</reference>
<protein>
    <submittedName>
        <fullName evidence="4">PQQ-dependent sugar dehydrogenase</fullName>
    </submittedName>
</protein>
<dbReference type="PROSITE" id="PS51257">
    <property type="entry name" value="PROKAR_LIPOPROTEIN"/>
    <property type="match status" value="1"/>
</dbReference>
<dbReference type="SUPFAM" id="SSF50952">
    <property type="entry name" value="Soluble quinoprotein glucose dehydrogenase"/>
    <property type="match status" value="1"/>
</dbReference>
<dbReference type="InterPro" id="IPR006311">
    <property type="entry name" value="TAT_signal"/>
</dbReference>
<dbReference type="Proteomes" id="UP001316189">
    <property type="component" value="Chromosome"/>
</dbReference>
<accession>A0ABY5KV91</accession>
<dbReference type="InterPro" id="IPR011042">
    <property type="entry name" value="6-blade_b-propeller_TolB-like"/>
</dbReference>
<dbReference type="InterPro" id="IPR011041">
    <property type="entry name" value="Quinoprot_gluc/sorb_DH_b-prop"/>
</dbReference>
<dbReference type="PANTHER" id="PTHR19328:SF13">
    <property type="entry name" value="HIPL1 PROTEIN"/>
    <property type="match status" value="1"/>
</dbReference>
<evidence type="ECO:0000256" key="2">
    <source>
        <dbReference type="SAM" id="SignalP"/>
    </source>
</evidence>
<feature type="region of interest" description="Disordered" evidence="1">
    <location>
        <begin position="32"/>
        <end position="53"/>
    </location>
</feature>
<keyword evidence="5" id="KW-1185">Reference proteome</keyword>
<dbReference type="PROSITE" id="PS51318">
    <property type="entry name" value="TAT"/>
    <property type="match status" value="1"/>
</dbReference>
<proteinExistence type="predicted"/>
<evidence type="ECO:0000259" key="3">
    <source>
        <dbReference type="Pfam" id="PF07995"/>
    </source>
</evidence>
<gene>
    <name evidence="4" type="ORF">NP064_11240</name>
</gene>
<dbReference type="EMBL" id="CP101988">
    <property type="protein sequence ID" value="UUI74375.1"/>
    <property type="molecule type" value="Genomic_DNA"/>
</dbReference>
<dbReference type="Pfam" id="PF07995">
    <property type="entry name" value="GSDH"/>
    <property type="match status" value="1"/>
</dbReference>
<name>A0ABY5KV91_9CELL</name>
<dbReference type="RefSeq" id="WP_227569566.1">
    <property type="nucleotide sequence ID" value="NZ_CP101988.1"/>
</dbReference>
<feature type="signal peptide" evidence="2">
    <location>
        <begin position="1"/>
        <end position="27"/>
    </location>
</feature>
<dbReference type="Gene3D" id="2.120.10.30">
    <property type="entry name" value="TolB, C-terminal domain"/>
    <property type="match status" value="1"/>
</dbReference>
<organism evidence="4 5">
    <name type="scientific">Cellulomonas chengniuliangii</name>
    <dbReference type="NCBI Taxonomy" id="2968084"/>
    <lineage>
        <taxon>Bacteria</taxon>
        <taxon>Bacillati</taxon>
        <taxon>Actinomycetota</taxon>
        <taxon>Actinomycetes</taxon>
        <taxon>Micrococcales</taxon>
        <taxon>Cellulomonadaceae</taxon>
        <taxon>Cellulomonas</taxon>
    </lineage>
</organism>
<keyword evidence="2" id="KW-0732">Signal</keyword>
<sequence>MPTHRTPSRRRLASAVALATTIAFLGACTGAEPSARAPGATPPSSTAGLPDAAAGEPALTLGAVSEITTGLEMPWGLTFLPDGSALVSSRSTAEILRVPAEGGAARVVGTVPGVQVSSEGGLLGIVASQDFAQDRTVFAYVSSSPTNRVVALRVGEDLRSLAQERVLIDGIETADRHHGGRLRLGPDGNLWIGTGDAFEPENAADDGSLNGKVLRIRPDGAIPDDNPSGTAVYSTGHRNVQGIAFGPDGAAYASELGHRTWDELNVLRPGVDYGWPESEGVEGDRGEQPIFVVHPDDASPSGIAYAGGAIWMGALGGQRLWRLPVDGTRAAGEPTEHLVGDYGRIRTVEPAPDGSLWITTSNTDRATWGGTPARAGDDRILRVELVPE</sequence>
<evidence type="ECO:0000313" key="5">
    <source>
        <dbReference type="Proteomes" id="UP001316189"/>
    </source>
</evidence>
<dbReference type="PANTHER" id="PTHR19328">
    <property type="entry name" value="HEDGEHOG-INTERACTING PROTEIN"/>
    <property type="match status" value="1"/>
</dbReference>
<feature type="domain" description="Glucose/Sorbosone dehydrogenase" evidence="3">
    <location>
        <begin position="71"/>
        <end position="364"/>
    </location>
</feature>